<dbReference type="InterPro" id="IPR019627">
    <property type="entry name" value="YAcAr"/>
</dbReference>
<feature type="domain" description="YspA cpYpsA-related SLOG" evidence="1">
    <location>
        <begin position="2"/>
        <end position="64"/>
    </location>
</feature>
<reference evidence="3" key="1">
    <citation type="submission" date="2020-03" db="EMBL/GenBank/DDBJ databases">
        <title>The deep terrestrial virosphere.</title>
        <authorList>
            <person name="Holmfeldt K."/>
            <person name="Nilsson E."/>
            <person name="Simone D."/>
            <person name="Lopez-Fernandez M."/>
            <person name="Wu X."/>
            <person name="de Brujin I."/>
            <person name="Lundin D."/>
            <person name="Andersson A."/>
            <person name="Bertilsson S."/>
            <person name="Dopson M."/>
        </authorList>
    </citation>
    <scope>NUCLEOTIDE SEQUENCE</scope>
    <source>
        <strain evidence="2">MM171A00865</strain>
        <strain evidence="3">MM171B00812</strain>
    </source>
</reference>
<dbReference type="AlphaFoldDB" id="A0A6M3MD92"/>
<evidence type="ECO:0000259" key="1">
    <source>
        <dbReference type="Pfam" id="PF10686"/>
    </source>
</evidence>
<protein>
    <recommendedName>
        <fullName evidence="1">YspA cpYpsA-related SLOG domain-containing protein</fullName>
    </recommendedName>
</protein>
<dbReference type="EMBL" id="MT143669">
    <property type="protein sequence ID" value="QJA99828.1"/>
    <property type="molecule type" value="Genomic_DNA"/>
</dbReference>
<organism evidence="3">
    <name type="scientific">viral metagenome</name>
    <dbReference type="NCBI Taxonomy" id="1070528"/>
    <lineage>
        <taxon>unclassified sequences</taxon>
        <taxon>metagenomes</taxon>
        <taxon>organismal metagenomes</taxon>
    </lineage>
</organism>
<dbReference type="Pfam" id="PF10686">
    <property type="entry name" value="YAcAr"/>
    <property type="match status" value="1"/>
</dbReference>
<gene>
    <name evidence="2" type="ORF">MM171A00865_0018</name>
    <name evidence="3" type="ORF">MM171B00812_0009</name>
</gene>
<accession>A0A6M3MD92</accession>
<sequence length="123" mass="13766">MTRILICGDRKWKDVETIENFVKSLPPDTVIIHGDCRGADKIADKAAKEHGLTVEPFSAKWEKYGGAAGPIRNRRMLVEGKPDRVVAFHDDLSKSRGTADMVKQARKRHVPCEVRRSFPGEPA</sequence>
<proteinExistence type="predicted"/>
<evidence type="ECO:0000313" key="3">
    <source>
        <dbReference type="EMBL" id="QJB03286.1"/>
    </source>
</evidence>
<evidence type="ECO:0000313" key="2">
    <source>
        <dbReference type="EMBL" id="QJA99828.1"/>
    </source>
</evidence>
<name>A0A6M3MD92_9ZZZZ</name>
<dbReference type="EMBL" id="MT143837">
    <property type="protein sequence ID" value="QJB03286.1"/>
    <property type="molecule type" value="Genomic_DNA"/>
</dbReference>